<comment type="caution">
    <text evidence="1">The sequence shown here is derived from an EMBL/GenBank/DDBJ whole genome shotgun (WGS) entry which is preliminary data.</text>
</comment>
<accession>A0AAW4X5M3</accession>
<name>A0AAW4X5M3_LIMRT</name>
<dbReference type="RefSeq" id="WP_228340904.1">
    <property type="nucleotide sequence ID" value="NZ_JAJGWA010000126.1"/>
</dbReference>
<evidence type="ECO:0008006" key="3">
    <source>
        <dbReference type="Google" id="ProtNLM"/>
    </source>
</evidence>
<protein>
    <recommendedName>
        <fullName evidence="3">DUF1642 domain-containing protein</fullName>
    </recommendedName>
</protein>
<reference evidence="1" key="1">
    <citation type="submission" date="2021-10" db="EMBL/GenBank/DDBJ databases">
        <title>Evolutionary history and lifestyle of the vertebrate symbiont Limosilactobacillus reuteri.</title>
        <authorList>
            <person name="Zheng J."/>
            <person name="Li F."/>
            <person name="Gaenzle M."/>
            <person name="Walter J."/>
        </authorList>
    </citation>
    <scope>NUCLEOTIDE SEQUENCE</scope>
    <source>
        <strain evidence="1">GQ_1_3_1</strain>
    </source>
</reference>
<dbReference type="AlphaFoldDB" id="A0AAW4X5M3"/>
<dbReference type="Proteomes" id="UP001198026">
    <property type="component" value="Unassembled WGS sequence"/>
</dbReference>
<evidence type="ECO:0000313" key="1">
    <source>
        <dbReference type="EMBL" id="MCC4477876.1"/>
    </source>
</evidence>
<proteinExistence type="predicted"/>
<evidence type="ECO:0000313" key="2">
    <source>
        <dbReference type="Proteomes" id="UP001198026"/>
    </source>
</evidence>
<gene>
    <name evidence="1" type="ORF">LMB76_06555</name>
</gene>
<dbReference type="EMBL" id="JAJGWB010000126">
    <property type="protein sequence ID" value="MCC4477876.1"/>
    <property type="molecule type" value="Genomic_DNA"/>
</dbReference>
<sequence>MKTYSYPAHEKEDIKQFIEARLDAGTFGLLIQGDEDTIEDVKDLIFDQDDITGNMSGSYTMNTRKAEENLVGNWDLLEEAINEFDLHVNPIEKGAEWCDSLIRCYLVDWCFTEALKEITKQETKN</sequence>
<organism evidence="1 2">
    <name type="scientific">Limosilactobacillus reuteri</name>
    <name type="common">Lactobacillus reuteri</name>
    <dbReference type="NCBI Taxonomy" id="1598"/>
    <lineage>
        <taxon>Bacteria</taxon>
        <taxon>Bacillati</taxon>
        <taxon>Bacillota</taxon>
        <taxon>Bacilli</taxon>
        <taxon>Lactobacillales</taxon>
        <taxon>Lactobacillaceae</taxon>
        <taxon>Limosilactobacillus</taxon>
    </lineage>
</organism>